<organism evidence="2 3">
    <name type="scientific">Candidatus Thermofonsia Clade 1 bacterium</name>
    <dbReference type="NCBI Taxonomy" id="2364210"/>
    <lineage>
        <taxon>Bacteria</taxon>
        <taxon>Bacillati</taxon>
        <taxon>Chloroflexota</taxon>
        <taxon>Candidatus Thermofontia</taxon>
        <taxon>Candidatus Thermofonsia Clade 1</taxon>
    </lineage>
</organism>
<sequence length="158" mass="18165">MQTQQEIARRFLEQAYRQQLSGAVESAIKLYRAALEMHPTAEGHRQLASAYSQQGRYEDAVDECMSALELNPEYGEAYNDLGVYLMAMDCYESAITWLEKAIALPDYANRAEAYLNLARAYQHFGQTFKVLQTLREAWQRERDLRALNAYQLLLGSLN</sequence>
<dbReference type="GO" id="GO:0006493">
    <property type="term" value="P:protein O-linked glycosylation"/>
    <property type="evidence" value="ECO:0007669"/>
    <property type="project" value="InterPro"/>
</dbReference>
<comment type="caution">
    <text evidence="2">The sequence shown here is derived from an EMBL/GenBank/DDBJ whole genome shotgun (WGS) entry which is preliminary data.</text>
</comment>
<dbReference type="InterPro" id="IPR019734">
    <property type="entry name" value="TPR_rpt"/>
</dbReference>
<keyword evidence="1" id="KW-0802">TPR repeat</keyword>
<dbReference type="PANTHER" id="PTHR44366:SF1">
    <property type="entry name" value="UDP-N-ACETYLGLUCOSAMINE--PEPTIDE N-ACETYLGLUCOSAMINYLTRANSFERASE 110 KDA SUBUNIT"/>
    <property type="match status" value="1"/>
</dbReference>
<dbReference type="GO" id="GO:0097363">
    <property type="term" value="F:protein O-acetylglucosaminyltransferase activity"/>
    <property type="evidence" value="ECO:0007669"/>
    <property type="project" value="TreeGrafter"/>
</dbReference>
<dbReference type="PROSITE" id="PS50005">
    <property type="entry name" value="TPR"/>
    <property type="match status" value="1"/>
</dbReference>
<dbReference type="InterPro" id="IPR011990">
    <property type="entry name" value="TPR-like_helical_dom_sf"/>
</dbReference>
<dbReference type="AlphaFoldDB" id="A0A2M8PCH1"/>
<dbReference type="InterPro" id="IPR037919">
    <property type="entry name" value="OGT"/>
</dbReference>
<dbReference type="Proteomes" id="UP000229681">
    <property type="component" value="Unassembled WGS sequence"/>
</dbReference>
<accession>A0A2M8PCH1</accession>
<dbReference type="SUPFAM" id="SSF48452">
    <property type="entry name" value="TPR-like"/>
    <property type="match status" value="1"/>
</dbReference>
<dbReference type="Gene3D" id="1.25.40.10">
    <property type="entry name" value="Tetratricopeptide repeat domain"/>
    <property type="match status" value="1"/>
</dbReference>
<gene>
    <name evidence="2" type="ORF">CUN49_11545</name>
</gene>
<name>A0A2M8PCH1_9CHLR</name>
<evidence type="ECO:0008006" key="4">
    <source>
        <dbReference type="Google" id="ProtNLM"/>
    </source>
</evidence>
<dbReference type="EMBL" id="PGTM01000185">
    <property type="protein sequence ID" value="PJF35241.1"/>
    <property type="molecule type" value="Genomic_DNA"/>
</dbReference>
<reference evidence="2 3" key="1">
    <citation type="submission" date="2017-11" db="EMBL/GenBank/DDBJ databases">
        <title>Evolution of Phototrophy in the Chloroflexi Phylum Driven by Horizontal Gene Transfer.</title>
        <authorList>
            <person name="Ward L.M."/>
            <person name="Hemp J."/>
            <person name="Shih P.M."/>
            <person name="Mcglynn S.E."/>
            <person name="Fischer W."/>
        </authorList>
    </citation>
    <scope>NUCLEOTIDE SEQUENCE [LARGE SCALE GENOMIC DNA]</scope>
    <source>
        <strain evidence="2">JP3_13</strain>
    </source>
</reference>
<evidence type="ECO:0000256" key="1">
    <source>
        <dbReference type="PROSITE-ProRule" id="PRU00339"/>
    </source>
</evidence>
<protein>
    <recommendedName>
        <fullName evidence="4">Tetratricopeptide repeat protein</fullName>
    </recommendedName>
</protein>
<evidence type="ECO:0000313" key="2">
    <source>
        <dbReference type="EMBL" id="PJF35241.1"/>
    </source>
</evidence>
<dbReference type="SMART" id="SM00028">
    <property type="entry name" value="TPR"/>
    <property type="match status" value="3"/>
</dbReference>
<dbReference type="Pfam" id="PF00515">
    <property type="entry name" value="TPR_1"/>
    <property type="match status" value="1"/>
</dbReference>
<dbReference type="Pfam" id="PF13374">
    <property type="entry name" value="TPR_10"/>
    <property type="match status" value="1"/>
</dbReference>
<evidence type="ECO:0000313" key="3">
    <source>
        <dbReference type="Proteomes" id="UP000229681"/>
    </source>
</evidence>
<dbReference type="PANTHER" id="PTHR44366">
    <property type="entry name" value="UDP-N-ACETYLGLUCOSAMINE--PEPTIDE N-ACETYLGLUCOSAMINYLTRANSFERASE 110 KDA SUBUNIT"/>
    <property type="match status" value="1"/>
</dbReference>
<feature type="repeat" description="TPR" evidence="1">
    <location>
        <begin position="41"/>
        <end position="74"/>
    </location>
</feature>
<proteinExistence type="predicted"/>